<feature type="transmembrane region" description="Helical" evidence="1">
    <location>
        <begin position="12"/>
        <end position="31"/>
    </location>
</feature>
<protein>
    <submittedName>
        <fullName evidence="2">Quaternary ammonium transporter</fullName>
    </submittedName>
</protein>
<gene>
    <name evidence="2" type="ORF">FC695_19330</name>
</gene>
<keyword evidence="1" id="KW-0812">Transmembrane</keyword>
<dbReference type="Proteomes" id="UP000308444">
    <property type="component" value="Unassembled WGS sequence"/>
</dbReference>
<dbReference type="EMBL" id="SZOH01001340">
    <property type="protein sequence ID" value="TKJ01351.1"/>
    <property type="molecule type" value="Genomic_DNA"/>
</dbReference>
<organism evidence="2 3">
    <name type="scientific">Bacillus cereus</name>
    <dbReference type="NCBI Taxonomy" id="1396"/>
    <lineage>
        <taxon>Bacteria</taxon>
        <taxon>Bacillati</taxon>
        <taxon>Bacillota</taxon>
        <taxon>Bacilli</taxon>
        <taxon>Bacillales</taxon>
        <taxon>Bacillaceae</taxon>
        <taxon>Bacillus</taxon>
        <taxon>Bacillus cereus group</taxon>
    </lineage>
</organism>
<keyword evidence="1" id="KW-1133">Transmembrane helix</keyword>
<evidence type="ECO:0000256" key="1">
    <source>
        <dbReference type="SAM" id="Phobius"/>
    </source>
</evidence>
<feature type="non-terminal residue" evidence="2">
    <location>
        <position position="1"/>
    </location>
</feature>
<evidence type="ECO:0000313" key="2">
    <source>
        <dbReference type="EMBL" id="TKJ01351.1"/>
    </source>
</evidence>
<keyword evidence="1" id="KW-0472">Membrane</keyword>
<evidence type="ECO:0000313" key="3">
    <source>
        <dbReference type="Proteomes" id="UP000308444"/>
    </source>
</evidence>
<proteinExistence type="predicted"/>
<sequence length="40" mass="4551">IRAPILVKVLENNCHIIVPIVLIGLGMFILFRSDTIELLY</sequence>
<name>A0A9X9A832_BACCE</name>
<dbReference type="AlphaFoldDB" id="A0A9X9A832"/>
<comment type="caution">
    <text evidence="2">The sequence shown here is derived from an EMBL/GenBank/DDBJ whole genome shotgun (WGS) entry which is preliminary data.</text>
</comment>
<reference evidence="2 3" key="1">
    <citation type="journal article" date="2019" name="Environ. Microbiol.">
        <title>An active ?-lactamase is a part of an orchestrated cell wall stress resistance network of Bacillus subtilis and related rhizosphere species.</title>
        <authorList>
            <person name="Bucher T."/>
            <person name="Keren-Paz A."/>
            <person name="Hausser J."/>
            <person name="Olender T."/>
            <person name="Cytryn E."/>
            <person name="Kolodkin-Gal I."/>
        </authorList>
    </citation>
    <scope>NUCLEOTIDE SEQUENCE [LARGE SCALE GENOMIC DNA]</scope>
    <source>
        <strain evidence="2 3">I32</strain>
    </source>
</reference>
<accession>A0A9X9A832</accession>